<name>A0A1C6WB77_PLACE</name>
<evidence type="ECO:0000313" key="2">
    <source>
        <dbReference type="EMBL" id="SCL83947.1"/>
    </source>
</evidence>
<feature type="signal peptide" evidence="1">
    <location>
        <begin position="1"/>
        <end position="19"/>
    </location>
</feature>
<dbReference type="NCBIfam" id="TIGR01599">
    <property type="entry name" value="PYST-A"/>
    <property type="match status" value="1"/>
</dbReference>
<proteinExistence type="predicted"/>
<keyword evidence="1" id="KW-0732">Signal</keyword>
<dbReference type="Proteomes" id="UP000507536">
    <property type="component" value="Unassembled WGS sequence"/>
</dbReference>
<sequence>MNKFYIQIILFILNIFVYANNEAIATEPDSRGDIKPKLRSRYPTPEEIYKKNKHLSCYGHDHTPVIKLMGEVVKHLEYHATSKDGYKVYPLNHRDATSCYKKRHNGQTDILKINLNTYASSQYDEIINKLWDPDTPNTFNTGIVKIVHVYNPNLVVICQHYKKKFGEPQKYFYALATKAEISKDKTIITMTSINVSDGNHFSEGHKNPIIEVPNSLYAYINPEDYITSDKYKKVFVNLAGYLIEKKGDDLEVTYIESIEGHSSI</sequence>
<gene>
    <name evidence="2" type="ORF">PCHDS_000498400</name>
</gene>
<dbReference type="InterPro" id="IPR006486">
    <property type="entry name" value="PYST_A"/>
</dbReference>
<dbReference type="EMBL" id="FMIN01000048">
    <property type="protein sequence ID" value="SCL83947.1"/>
    <property type="molecule type" value="Genomic_DNA"/>
</dbReference>
<dbReference type="AlphaFoldDB" id="A0A1C6WB77"/>
<evidence type="ECO:0000256" key="1">
    <source>
        <dbReference type="SAM" id="SignalP"/>
    </source>
</evidence>
<dbReference type="SUPFAM" id="SSF55961">
    <property type="entry name" value="Bet v1-like"/>
    <property type="match status" value="1"/>
</dbReference>
<feature type="chain" id="PRO_5008749525" evidence="1">
    <location>
        <begin position="20"/>
        <end position="264"/>
    </location>
</feature>
<accession>A0A1C6WB77</accession>
<reference evidence="2" key="1">
    <citation type="submission" date="2016-08" db="EMBL/GenBank/DDBJ databases">
        <authorList>
            <consortium name="Pathogen Informatics"/>
        </authorList>
    </citation>
    <scope>NUCLEOTIDE SEQUENCE</scope>
    <source>
        <strain evidence="2">DS</strain>
    </source>
</reference>
<organism evidence="2">
    <name type="scientific">Plasmodium chabaudi adami</name>
    <dbReference type="NCBI Taxonomy" id="5826"/>
    <lineage>
        <taxon>Eukaryota</taxon>
        <taxon>Sar</taxon>
        <taxon>Alveolata</taxon>
        <taxon>Apicomplexa</taxon>
        <taxon>Aconoidasida</taxon>
        <taxon>Haemosporida</taxon>
        <taxon>Plasmodiidae</taxon>
        <taxon>Plasmodium</taxon>
        <taxon>Plasmodium (Vinckeia)</taxon>
    </lineage>
</organism>
<protein>
    <submittedName>
        <fullName evidence="2">Acidic phosphoprotein PCEMA1, putative</fullName>
    </submittedName>
</protein>